<sequence>MDKPVGEGEGLLPSALGSALGKFPLPLPPSSSFSSSFSVGVVKGDDSCALGSELADALGNALGKELCVFNGQFSVTISFGLAW</sequence>
<proteinExistence type="predicted"/>
<protein>
    <submittedName>
        <fullName evidence="1">Uncharacterized protein</fullName>
    </submittedName>
</protein>
<organism evidence="1">
    <name type="scientific">marine sediment metagenome</name>
    <dbReference type="NCBI Taxonomy" id="412755"/>
    <lineage>
        <taxon>unclassified sequences</taxon>
        <taxon>metagenomes</taxon>
        <taxon>ecological metagenomes</taxon>
    </lineage>
</organism>
<gene>
    <name evidence="1" type="ORF">S12H4_32143</name>
</gene>
<evidence type="ECO:0000313" key="1">
    <source>
        <dbReference type="EMBL" id="GAJ02187.1"/>
    </source>
</evidence>
<reference evidence="1" key="1">
    <citation type="journal article" date="2014" name="Front. Microbiol.">
        <title>High frequency of phylogenetically diverse reductive dehalogenase-homologous genes in deep subseafloor sedimentary metagenomes.</title>
        <authorList>
            <person name="Kawai M."/>
            <person name="Futagami T."/>
            <person name="Toyoda A."/>
            <person name="Takaki Y."/>
            <person name="Nishi S."/>
            <person name="Hori S."/>
            <person name="Arai W."/>
            <person name="Tsubouchi T."/>
            <person name="Morono Y."/>
            <person name="Uchiyama I."/>
            <person name="Ito T."/>
            <person name="Fujiyama A."/>
            <person name="Inagaki F."/>
            <person name="Takami H."/>
        </authorList>
    </citation>
    <scope>NUCLEOTIDE SEQUENCE</scope>
    <source>
        <strain evidence="1">Expedition CK06-06</strain>
    </source>
</reference>
<comment type="caution">
    <text evidence="1">The sequence shown here is derived from an EMBL/GenBank/DDBJ whole genome shotgun (WGS) entry which is preliminary data.</text>
</comment>
<name>X1UF38_9ZZZZ</name>
<accession>X1UF38</accession>
<dbReference type="AlphaFoldDB" id="X1UF38"/>
<dbReference type="EMBL" id="BARW01018825">
    <property type="protein sequence ID" value="GAJ02187.1"/>
    <property type="molecule type" value="Genomic_DNA"/>
</dbReference>